<dbReference type="PROSITE" id="PS50815">
    <property type="entry name" value="HORMA"/>
    <property type="match status" value="1"/>
</dbReference>
<evidence type="ECO:0000313" key="3">
    <source>
        <dbReference type="EMBL" id="UMM11095.1"/>
    </source>
</evidence>
<dbReference type="SUPFAM" id="SSF56019">
    <property type="entry name" value="The spindle assembly checkpoint protein mad2"/>
    <property type="match status" value="1"/>
</dbReference>
<gene>
    <name evidence="3" type="ORF">L5515_000549</name>
</gene>
<evidence type="ECO:0000259" key="2">
    <source>
        <dbReference type="PROSITE" id="PS50815"/>
    </source>
</evidence>
<feature type="domain" description="HORMA" evidence="2">
    <location>
        <begin position="26"/>
        <end position="219"/>
    </location>
</feature>
<dbReference type="EMBL" id="CP092620">
    <property type="protein sequence ID" value="UMM11095.1"/>
    <property type="molecule type" value="Genomic_DNA"/>
</dbReference>
<feature type="region of interest" description="Disordered" evidence="1">
    <location>
        <begin position="459"/>
        <end position="525"/>
    </location>
</feature>
<feature type="compositionally biased region" description="Basic and acidic residues" evidence="1">
    <location>
        <begin position="285"/>
        <end position="295"/>
    </location>
</feature>
<sequence>MYSPNDEFRQNESLFNDETLKAKNKVDSLMVLGNCVWVVTSTILRERKLFPADTFSRLCVYDNVYGYVVNETSPGGEKLAAKMSLLLDAIKAERIHKLALVFEKTLNTDALETFVWNFAYGDSVLAEFESPGGKQRFKVNCQDMKDTCRQFCDLFSKLRSVLKSLEPLPKGLIPSFRVAHRGDNGAIEGFEQVPEFVNLDTIELGNVHYPADIKFHLAYASKFKKTAEPCEPPFENNAGSHNNVDMKLYQDDNDEEMEAHDDQIETIRENTMGHQDEDDDFQQPIDHEGDNRIVEEPDNSTMDEAQINPVNDAPADEIHESGEPMDEETTYCNPNIGDEISHQAKNEDNENFRDNGLSPTHTSPVGSKLRKDSMKKKREVKSKEKTSNAKKSLLRNKKEANPQRKSSRRSNRIIASAHKSSEAETAELLPERLDENFADNVDVCADNIREFGRVKSVFANEEATTEHPETKQEKSMKFSDQLTSADKRYGSSAVFGTQCREEHEESEPRAHTTPPEDTPRRYGRISSILNESGIISIREKPSDSNPRVTSKRKFGRFASVRSLQTSKEKAAEGQVMPMLAQKDVQHAAANEENEQMEIGDMVSVLDDENVQQPAVANDEVRIEASARYGRVSVLSTETKLKYSQSASLRPK</sequence>
<dbReference type="Pfam" id="PF02301">
    <property type="entry name" value="HORMA"/>
    <property type="match status" value="1"/>
</dbReference>
<dbReference type="Proteomes" id="UP000829354">
    <property type="component" value="Chromosome I"/>
</dbReference>
<feature type="compositionally biased region" description="Basic and acidic residues" evidence="1">
    <location>
        <begin position="339"/>
        <end position="353"/>
    </location>
</feature>
<dbReference type="AlphaFoldDB" id="A0AAE9DYQ0"/>
<keyword evidence="4" id="KW-1185">Reference proteome</keyword>
<proteinExistence type="predicted"/>
<protein>
    <recommendedName>
        <fullName evidence="2">HORMA domain-containing protein</fullName>
    </recommendedName>
</protein>
<organism evidence="3 4">
    <name type="scientific">Caenorhabditis briggsae</name>
    <dbReference type="NCBI Taxonomy" id="6238"/>
    <lineage>
        <taxon>Eukaryota</taxon>
        <taxon>Metazoa</taxon>
        <taxon>Ecdysozoa</taxon>
        <taxon>Nematoda</taxon>
        <taxon>Chromadorea</taxon>
        <taxon>Rhabditida</taxon>
        <taxon>Rhabditina</taxon>
        <taxon>Rhabditomorpha</taxon>
        <taxon>Rhabditoidea</taxon>
        <taxon>Rhabditidae</taxon>
        <taxon>Peloderinae</taxon>
        <taxon>Caenorhabditis</taxon>
    </lineage>
</organism>
<evidence type="ECO:0000256" key="1">
    <source>
        <dbReference type="SAM" id="MobiDB-lite"/>
    </source>
</evidence>
<feature type="compositionally biased region" description="Basic and acidic residues" evidence="1">
    <location>
        <begin position="499"/>
        <end position="510"/>
    </location>
</feature>
<name>A0AAE9DYQ0_CAEBR</name>
<dbReference type="Gene3D" id="3.30.900.10">
    <property type="entry name" value="HORMA domain"/>
    <property type="match status" value="1"/>
</dbReference>
<feature type="region of interest" description="Disordered" evidence="1">
    <location>
        <begin position="273"/>
        <end position="427"/>
    </location>
</feature>
<accession>A0AAE9DYQ0</accession>
<evidence type="ECO:0000313" key="4">
    <source>
        <dbReference type="Proteomes" id="UP000829354"/>
    </source>
</evidence>
<dbReference type="InterPro" id="IPR003511">
    <property type="entry name" value="HORMA_dom"/>
</dbReference>
<reference evidence="3 4" key="1">
    <citation type="submission" date="2022-04" db="EMBL/GenBank/DDBJ databases">
        <title>Chromosome-level reference genomes for two strains of Caenorhabditis briggsae: an improved platform for comparative genomics.</title>
        <authorList>
            <person name="Stevens L."/>
            <person name="Andersen E."/>
        </authorList>
    </citation>
    <scope>NUCLEOTIDE SEQUENCE [LARGE SCALE GENOMIC DNA]</scope>
    <source>
        <strain evidence="3">VX34</strain>
        <tissue evidence="3">Whole-organism</tissue>
    </source>
</reference>
<dbReference type="InterPro" id="IPR036570">
    <property type="entry name" value="HORMA_dom_sf"/>
</dbReference>
<feature type="compositionally biased region" description="Basic and acidic residues" evidence="1">
    <location>
        <begin position="464"/>
        <end position="477"/>
    </location>
</feature>